<evidence type="ECO:0000313" key="2">
    <source>
        <dbReference type="Ensembl" id="ENSAOCP00000067628.1"/>
    </source>
</evidence>
<evidence type="ECO:0000256" key="1">
    <source>
        <dbReference type="SAM" id="Phobius"/>
    </source>
</evidence>
<name>A0AAQ5ZNI5_AMPOC</name>
<keyword evidence="1" id="KW-0812">Transmembrane</keyword>
<proteinExistence type="predicted"/>
<sequence length="83" mass="9543">VKSQCEYDQRINKQKQLPTVKHIGGSVQEMIFIDGTMNTCGYTKILHDKMTSSRQFFSFPQLLCLLLFLCSFLTSYFSSVSSF</sequence>
<evidence type="ECO:0000313" key="3">
    <source>
        <dbReference type="Proteomes" id="UP001501940"/>
    </source>
</evidence>
<accession>A0AAQ5ZNI5</accession>
<reference evidence="2 3" key="1">
    <citation type="submission" date="2022-01" db="EMBL/GenBank/DDBJ databases">
        <title>A chromosome-scale genome assembly of the false clownfish, Amphiprion ocellaris.</title>
        <authorList>
            <person name="Ryu T."/>
        </authorList>
    </citation>
    <scope>NUCLEOTIDE SEQUENCE [LARGE SCALE GENOMIC DNA]</scope>
</reference>
<organism evidence="2 3">
    <name type="scientific">Amphiprion ocellaris</name>
    <name type="common">Clown anemonefish</name>
    <dbReference type="NCBI Taxonomy" id="80972"/>
    <lineage>
        <taxon>Eukaryota</taxon>
        <taxon>Metazoa</taxon>
        <taxon>Chordata</taxon>
        <taxon>Craniata</taxon>
        <taxon>Vertebrata</taxon>
        <taxon>Euteleostomi</taxon>
        <taxon>Actinopterygii</taxon>
        <taxon>Neopterygii</taxon>
        <taxon>Teleostei</taxon>
        <taxon>Neoteleostei</taxon>
        <taxon>Acanthomorphata</taxon>
        <taxon>Ovalentaria</taxon>
        <taxon>Pomacentridae</taxon>
        <taxon>Amphiprion</taxon>
    </lineage>
</organism>
<protein>
    <submittedName>
        <fullName evidence="2">Uncharacterized protein</fullName>
    </submittedName>
</protein>
<dbReference type="Proteomes" id="UP001501940">
    <property type="component" value="Chromosome 5"/>
</dbReference>
<reference evidence="2" key="3">
    <citation type="submission" date="2025-09" db="UniProtKB">
        <authorList>
            <consortium name="Ensembl"/>
        </authorList>
    </citation>
    <scope>IDENTIFICATION</scope>
</reference>
<dbReference type="AlphaFoldDB" id="A0AAQ5ZNI5"/>
<feature type="transmembrane region" description="Helical" evidence="1">
    <location>
        <begin position="56"/>
        <end position="77"/>
    </location>
</feature>
<keyword evidence="1" id="KW-0472">Membrane</keyword>
<keyword evidence="1" id="KW-1133">Transmembrane helix</keyword>
<dbReference type="Ensembl" id="ENSAOCT00000076308.1">
    <property type="protein sequence ID" value="ENSAOCP00000067628.1"/>
    <property type="gene ID" value="ENSAOCG00000027394.1"/>
</dbReference>
<reference evidence="2" key="2">
    <citation type="submission" date="2025-08" db="UniProtKB">
        <authorList>
            <consortium name="Ensembl"/>
        </authorList>
    </citation>
    <scope>IDENTIFICATION</scope>
</reference>
<keyword evidence="3" id="KW-1185">Reference proteome</keyword>